<dbReference type="RefSeq" id="WP_110940374.1">
    <property type="nucleotide sequence ID" value="NZ_FQZV01000012.1"/>
</dbReference>
<feature type="transmembrane region" description="Helical" evidence="2">
    <location>
        <begin position="12"/>
        <end position="30"/>
    </location>
</feature>
<evidence type="ECO:0000313" key="4">
    <source>
        <dbReference type="Proteomes" id="UP000184536"/>
    </source>
</evidence>
<name>A0A1M6FX67_9FIRM</name>
<dbReference type="OrthoDB" id="9829894at2"/>
<proteinExistence type="predicted"/>
<keyword evidence="2" id="KW-0472">Membrane</keyword>
<feature type="transmembrane region" description="Helical" evidence="2">
    <location>
        <begin position="89"/>
        <end position="107"/>
    </location>
</feature>
<dbReference type="EMBL" id="FQZV01000012">
    <property type="protein sequence ID" value="SHJ02267.1"/>
    <property type="molecule type" value="Genomic_DNA"/>
</dbReference>
<reference evidence="4" key="1">
    <citation type="submission" date="2016-11" db="EMBL/GenBank/DDBJ databases">
        <authorList>
            <person name="Varghese N."/>
            <person name="Submissions S."/>
        </authorList>
    </citation>
    <scope>NUCLEOTIDE SEQUENCE [LARGE SCALE GENOMIC DNA]</scope>
    <source>
        <strain evidence="4">DSM 17957</strain>
    </source>
</reference>
<evidence type="ECO:0000313" key="3">
    <source>
        <dbReference type="EMBL" id="SHJ02267.1"/>
    </source>
</evidence>
<feature type="coiled-coil region" evidence="1">
    <location>
        <begin position="222"/>
        <end position="275"/>
    </location>
</feature>
<dbReference type="AlphaFoldDB" id="A0A1M6FX67"/>
<evidence type="ECO:0000256" key="2">
    <source>
        <dbReference type="SAM" id="Phobius"/>
    </source>
</evidence>
<gene>
    <name evidence="3" type="ORF">SAMN02745975_01123</name>
</gene>
<evidence type="ECO:0000256" key="1">
    <source>
        <dbReference type="SAM" id="Coils"/>
    </source>
</evidence>
<organism evidence="3 4">
    <name type="scientific">Geosporobacter subterraneus DSM 17957</name>
    <dbReference type="NCBI Taxonomy" id="1121919"/>
    <lineage>
        <taxon>Bacteria</taxon>
        <taxon>Bacillati</taxon>
        <taxon>Bacillota</taxon>
        <taxon>Clostridia</taxon>
        <taxon>Peptostreptococcales</taxon>
        <taxon>Thermotaleaceae</taxon>
        <taxon>Geosporobacter</taxon>
    </lineage>
</organism>
<dbReference type="Proteomes" id="UP000184536">
    <property type="component" value="Unassembled WGS sequence"/>
</dbReference>
<keyword evidence="2" id="KW-1133">Transmembrane helix</keyword>
<protein>
    <submittedName>
        <fullName evidence="3">Uncharacterized protein</fullName>
    </submittedName>
</protein>
<sequence length="280" mass="32625">MKAMNNGKDSILMRLFIGCIISFIIILLMLNNQSSLVRHLETETYYKLQTSIERLKEQPELMNQELSRIIAEHQQKKEEIQKTTISNSIKGFLITIAIILATVSNIIKNFKSIVKELLGKNYSEEECKSREDCLDQRRECLIPMPTDKNWYMSKEIRQLLEQINLMEENKLSQEMQQLIQQAITLLVGQLVQLSKQTSNFTKQLSHDRENLTYGISEMKKGIEQVTQAITRKNRENAAFEDEEMFAAMEQINSVIEEIGELLVGMEERIHDLTQRIEHDE</sequence>
<keyword evidence="2" id="KW-0812">Transmembrane</keyword>
<keyword evidence="4" id="KW-1185">Reference proteome</keyword>
<accession>A0A1M6FX67</accession>
<dbReference type="STRING" id="1121919.SAMN02745975_01123"/>
<keyword evidence="1" id="KW-0175">Coiled coil</keyword>